<evidence type="ECO:0000313" key="5">
    <source>
        <dbReference type="Proteomes" id="UP001220610"/>
    </source>
</evidence>
<name>A0AAJ6BJI1_9BACT</name>
<evidence type="ECO:0000259" key="2">
    <source>
        <dbReference type="Pfam" id="PF04773"/>
    </source>
</evidence>
<keyword evidence="1" id="KW-0472">Membrane</keyword>
<dbReference type="PANTHER" id="PTHR30273">
    <property type="entry name" value="PERIPLASMIC SIGNAL SENSOR AND SIGMA FACTOR ACTIVATOR FECR-RELATED"/>
    <property type="match status" value="1"/>
</dbReference>
<dbReference type="Pfam" id="PF16344">
    <property type="entry name" value="FecR_C"/>
    <property type="match status" value="1"/>
</dbReference>
<keyword evidence="1" id="KW-1133">Transmembrane helix</keyword>
<organism evidence="4 5">
    <name type="scientific">Candidatus Pseudobacter hemicellulosilyticus</name>
    <dbReference type="NCBI Taxonomy" id="3121375"/>
    <lineage>
        <taxon>Bacteria</taxon>
        <taxon>Pseudomonadati</taxon>
        <taxon>Bacteroidota</taxon>
        <taxon>Chitinophagia</taxon>
        <taxon>Chitinophagales</taxon>
        <taxon>Chitinophagaceae</taxon>
        <taxon>Pseudobacter</taxon>
    </lineage>
</organism>
<dbReference type="InterPro" id="IPR012373">
    <property type="entry name" value="Ferrdict_sens_TM"/>
</dbReference>
<dbReference type="EMBL" id="CP119311">
    <property type="protein sequence ID" value="WEK37939.1"/>
    <property type="molecule type" value="Genomic_DNA"/>
</dbReference>
<feature type="domain" description="Protein FecR C-terminal" evidence="3">
    <location>
        <begin position="266"/>
        <end position="333"/>
    </location>
</feature>
<feature type="transmembrane region" description="Helical" evidence="1">
    <location>
        <begin position="97"/>
        <end position="118"/>
    </location>
</feature>
<accession>A0AAJ6BJI1</accession>
<dbReference type="GO" id="GO:0016989">
    <property type="term" value="F:sigma factor antagonist activity"/>
    <property type="evidence" value="ECO:0007669"/>
    <property type="project" value="TreeGrafter"/>
</dbReference>
<dbReference type="Gene3D" id="3.55.50.30">
    <property type="match status" value="1"/>
</dbReference>
<dbReference type="Gene3D" id="2.60.120.1440">
    <property type="match status" value="1"/>
</dbReference>
<evidence type="ECO:0000256" key="1">
    <source>
        <dbReference type="SAM" id="Phobius"/>
    </source>
</evidence>
<dbReference type="AlphaFoldDB" id="A0AAJ6BJI1"/>
<reference evidence="4" key="1">
    <citation type="submission" date="2023-03" db="EMBL/GenBank/DDBJ databases">
        <title>Andean soil-derived lignocellulolytic bacterial consortium as a source of novel taxa and putative plastic-active enzymes.</title>
        <authorList>
            <person name="Diaz-Garcia L."/>
            <person name="Chuvochina M."/>
            <person name="Feuerriegel G."/>
            <person name="Bunk B."/>
            <person name="Sproer C."/>
            <person name="Streit W.R."/>
            <person name="Rodriguez L.M."/>
            <person name="Overmann J."/>
            <person name="Jimenez D.J."/>
        </authorList>
    </citation>
    <scope>NUCLEOTIDE SEQUENCE</scope>
    <source>
        <strain evidence="4">MAG 7</strain>
    </source>
</reference>
<protein>
    <submittedName>
        <fullName evidence="4">FecR domain-containing protein</fullName>
    </submittedName>
</protein>
<dbReference type="InterPro" id="IPR032508">
    <property type="entry name" value="FecR_C"/>
</dbReference>
<proteinExistence type="predicted"/>
<dbReference type="InterPro" id="IPR006860">
    <property type="entry name" value="FecR"/>
</dbReference>
<dbReference type="Pfam" id="PF04773">
    <property type="entry name" value="FecR"/>
    <property type="match status" value="1"/>
</dbReference>
<gene>
    <name evidence="4" type="ORF">P0Y53_10550</name>
</gene>
<evidence type="ECO:0000313" key="4">
    <source>
        <dbReference type="EMBL" id="WEK37939.1"/>
    </source>
</evidence>
<feature type="domain" description="FecR protein" evidence="2">
    <location>
        <begin position="135"/>
        <end position="222"/>
    </location>
</feature>
<dbReference type="Proteomes" id="UP001220610">
    <property type="component" value="Chromosome"/>
</dbReference>
<dbReference type="PIRSF" id="PIRSF018266">
    <property type="entry name" value="FecR"/>
    <property type="match status" value="1"/>
</dbReference>
<sequence length="337" mass="38033">MSESLHDMNDELLVKYLLGETSPEESGMVKAWMAESELNRQCFEHFRLIWERSFGIAAHSKVDPDDAWKRFQLLTGQQPATAEVVVRSQPRRARLPFLRAAAAILLTAGAITLFYLNWRSGADAGAATPVTIAARNSSLTDTLPDGSIVTLNKRSSLRFPSDFKDGPRTVQLEGEAFFRITPDPARPFEVRINDVIIKVLGTSFNVKSNEGVTEVIVETGLVQVSHSSHQLQLRPKEKLSVSAADTELKKDSVSDQLYKYYRTREFVCDNTPLWKLVDVLNEAYDARIVIERPALRNLRIDVPFYDESLDNILDVITETFNDQHIQVVKQDSLIILK</sequence>
<evidence type="ECO:0000259" key="3">
    <source>
        <dbReference type="Pfam" id="PF16344"/>
    </source>
</evidence>
<dbReference type="PANTHER" id="PTHR30273:SF2">
    <property type="entry name" value="PROTEIN FECR"/>
    <property type="match status" value="1"/>
</dbReference>
<keyword evidence="1" id="KW-0812">Transmembrane</keyword>